<evidence type="ECO:0000313" key="3">
    <source>
        <dbReference type="Proteomes" id="UP000789706"/>
    </source>
</evidence>
<dbReference type="InterPro" id="IPR006440">
    <property type="entry name" value="Doc"/>
</dbReference>
<dbReference type="Gene3D" id="1.20.120.1870">
    <property type="entry name" value="Fic/DOC protein, Fido domain"/>
    <property type="match status" value="1"/>
</dbReference>
<proteinExistence type="predicted"/>
<dbReference type="PANTHER" id="PTHR39426">
    <property type="entry name" value="HOMOLOGY TO DEATH-ON-CURING PROTEIN OF PHAGE P1"/>
    <property type="match status" value="1"/>
</dbReference>
<dbReference type="GO" id="GO:0016301">
    <property type="term" value="F:kinase activity"/>
    <property type="evidence" value="ECO:0007669"/>
    <property type="project" value="InterPro"/>
</dbReference>
<dbReference type="SUPFAM" id="SSF140931">
    <property type="entry name" value="Fic-like"/>
    <property type="match status" value="1"/>
</dbReference>
<dbReference type="InterPro" id="IPR036597">
    <property type="entry name" value="Fido-like_dom_sf"/>
</dbReference>
<accession>A0A9N9FVW2</accession>
<dbReference type="NCBIfam" id="TIGR01550">
    <property type="entry name" value="DOC_P1"/>
    <property type="match status" value="1"/>
</dbReference>
<dbReference type="PANTHER" id="PTHR39426:SF1">
    <property type="entry name" value="HOMOLOGY TO DEATH-ON-CURING PROTEIN OF PHAGE P1"/>
    <property type="match status" value="1"/>
</dbReference>
<dbReference type="EMBL" id="CAJVPK010000943">
    <property type="protein sequence ID" value="CAG8561142.1"/>
    <property type="molecule type" value="Genomic_DNA"/>
</dbReference>
<name>A0A9N9FVW2_9GLOM</name>
<comment type="caution">
    <text evidence="2">The sequence shown here is derived from an EMBL/GenBank/DDBJ whole genome shotgun (WGS) entry which is preliminary data.</text>
</comment>
<feature type="domain" description="Fido" evidence="1">
    <location>
        <begin position="1"/>
        <end position="109"/>
    </location>
</feature>
<dbReference type="Proteomes" id="UP000789706">
    <property type="component" value="Unassembled WGS sequence"/>
</dbReference>
<dbReference type="AlphaFoldDB" id="A0A9N9FVW2"/>
<keyword evidence="3" id="KW-1185">Reference proteome</keyword>
<organism evidence="2 3">
    <name type="scientific">Diversispora eburnea</name>
    <dbReference type="NCBI Taxonomy" id="1213867"/>
    <lineage>
        <taxon>Eukaryota</taxon>
        <taxon>Fungi</taxon>
        <taxon>Fungi incertae sedis</taxon>
        <taxon>Mucoromycota</taxon>
        <taxon>Glomeromycotina</taxon>
        <taxon>Glomeromycetes</taxon>
        <taxon>Diversisporales</taxon>
        <taxon>Diversisporaceae</taxon>
        <taxon>Diversispora</taxon>
    </lineage>
</organism>
<dbReference type="PROSITE" id="PS51459">
    <property type="entry name" value="FIDO"/>
    <property type="match status" value="1"/>
</dbReference>
<gene>
    <name evidence="2" type="ORF">DEBURN_LOCUS7596</name>
</gene>
<evidence type="ECO:0000259" key="1">
    <source>
        <dbReference type="PROSITE" id="PS51459"/>
    </source>
</evidence>
<dbReference type="InterPro" id="IPR053737">
    <property type="entry name" value="Type_II_TA_Toxin"/>
</dbReference>
<reference evidence="2" key="1">
    <citation type="submission" date="2021-06" db="EMBL/GenBank/DDBJ databases">
        <authorList>
            <person name="Kallberg Y."/>
            <person name="Tangrot J."/>
            <person name="Rosling A."/>
        </authorList>
    </citation>
    <scope>NUCLEOTIDE SEQUENCE</scope>
    <source>
        <strain evidence="2">AZ414A</strain>
    </source>
</reference>
<dbReference type="Pfam" id="PF02661">
    <property type="entry name" value="Fic"/>
    <property type="match status" value="1"/>
</dbReference>
<sequence>MGLSITLLSRWNVFSKLDEGHNLLMITDSLLGTMDYPKFIFFHEKATLYRMAAGFGESIIKNHPFLDGNKRAGHLAISTFLLLNGYDLINANKKSSNINIDMLEFWIAK</sequence>
<protein>
    <submittedName>
        <fullName evidence="2">5487_t:CDS:1</fullName>
    </submittedName>
</protein>
<dbReference type="OrthoDB" id="2406964at2759"/>
<evidence type="ECO:0000313" key="2">
    <source>
        <dbReference type="EMBL" id="CAG8561142.1"/>
    </source>
</evidence>
<dbReference type="InterPro" id="IPR003812">
    <property type="entry name" value="Fido"/>
</dbReference>